<geneLocation type="plasmid" evidence="10">
    <name>pfdu301a</name>
</geneLocation>
<dbReference type="InterPro" id="IPR001567">
    <property type="entry name" value="Pept_M3A_M3B_dom"/>
</dbReference>
<evidence type="ECO:0000256" key="6">
    <source>
        <dbReference type="RuleBase" id="RU368091"/>
    </source>
</evidence>
<name>A0A6M6E681_PRIMG</name>
<dbReference type="Pfam" id="PF08439">
    <property type="entry name" value="Peptidase_M3_N"/>
    <property type="match status" value="1"/>
</dbReference>
<feature type="domain" description="Oligopeptidase F N-terminal" evidence="8">
    <location>
        <begin position="117"/>
        <end position="184"/>
    </location>
</feature>
<dbReference type="PANTHER" id="PTHR11804:SF84">
    <property type="entry name" value="SACCHAROLYSIN"/>
    <property type="match status" value="1"/>
</dbReference>
<dbReference type="AlphaFoldDB" id="A0A6M6E681"/>
<accession>A0A6M6E681</accession>
<keyword evidence="1 6" id="KW-0645">Protease</keyword>
<dbReference type="NCBIfam" id="TIGR00181">
    <property type="entry name" value="pepF"/>
    <property type="match status" value="1"/>
</dbReference>
<dbReference type="Proteomes" id="UP000501076">
    <property type="component" value="Plasmid pFDU301A"/>
</dbReference>
<dbReference type="InterPro" id="IPR045090">
    <property type="entry name" value="Pept_M3A_M3B"/>
</dbReference>
<evidence type="ECO:0000256" key="2">
    <source>
        <dbReference type="ARBA" id="ARBA00022723"/>
    </source>
</evidence>
<organism evidence="9 10">
    <name type="scientific">Priestia megaterium</name>
    <name type="common">Bacillus megaterium</name>
    <dbReference type="NCBI Taxonomy" id="1404"/>
    <lineage>
        <taxon>Bacteria</taxon>
        <taxon>Bacillati</taxon>
        <taxon>Bacillota</taxon>
        <taxon>Bacilli</taxon>
        <taxon>Bacillales</taxon>
        <taxon>Bacillaceae</taxon>
        <taxon>Priestia</taxon>
    </lineage>
</organism>
<dbReference type="EMBL" id="CP045273">
    <property type="protein sequence ID" value="QJX80017.1"/>
    <property type="molecule type" value="Genomic_DNA"/>
</dbReference>
<keyword evidence="9" id="KW-0614">Plasmid</keyword>
<evidence type="ECO:0000259" key="8">
    <source>
        <dbReference type="Pfam" id="PF08439"/>
    </source>
</evidence>
<evidence type="ECO:0000256" key="3">
    <source>
        <dbReference type="ARBA" id="ARBA00022801"/>
    </source>
</evidence>
<evidence type="ECO:0000259" key="7">
    <source>
        <dbReference type="Pfam" id="PF01432"/>
    </source>
</evidence>
<keyword evidence="5 6" id="KW-0482">Metalloprotease</keyword>
<comment type="cofactor">
    <cofactor evidence="6">
        <name>Zn(2+)</name>
        <dbReference type="ChEBI" id="CHEBI:29105"/>
    </cofactor>
    <text evidence="6">Binds 1 zinc ion.</text>
</comment>
<dbReference type="GO" id="GO:0004222">
    <property type="term" value="F:metalloendopeptidase activity"/>
    <property type="evidence" value="ECO:0007669"/>
    <property type="project" value="UniProtKB-UniRule"/>
</dbReference>
<dbReference type="SUPFAM" id="SSF55486">
    <property type="entry name" value="Metalloproteases ('zincins'), catalytic domain"/>
    <property type="match status" value="1"/>
</dbReference>
<sequence>MTFMKTLKREEIDDKYKWKLEHIFKNLDEWEKAREKSQELVEELNAKKDSIFDSPASLLSFLKLTDDFDLIFGKVASYAHLKGDENTKDSKPQELKQKLQSIGRSYSVLYSVFKTSLLSLEEEKLESFFKEEKGLLFYKKFIDQLFRSKPHTLSPEEEYIIAQASRLNSAGKTYNAFTNADLVFPTVKDEKGEEIQLTQSNYTKLMESKDRSVRENVFKEFYSVFKQYENTLAATFSGSLEKDTFYSQIRKYNSSLEKSLFADNVPLDVYNNLIKTVENNVPLMEKYLELRKKMLGVDELHMYDLYTPLVNLDMEIPYEQAFETVKKALAVFGDEYISELEETYNGGWIDVYPNDGKKPGAYKSGTYGVRPYILLNHKDNLNSMFTLCHELGHSQHSVYSQANNPMLYAQYSIFTAEVASTVNEVLLMRYLLKNTNDKKMKQYLLTYFIEQFRSTLFRQTMFAAYEQITHEKAENGQPLTAEILSEIYYNLNKKYYGDAVVHDEEIAMEWSRIPHFYNAFYVYKYATGFSAAISLSKQILEEGEPAVERYLNFLKSGGRDYPIELLKGAGVDMSTTQPIEDALEVFGGLIEELESLI</sequence>
<dbReference type="InterPro" id="IPR042088">
    <property type="entry name" value="OligoPept_F_C"/>
</dbReference>
<dbReference type="Gene3D" id="1.10.1370.20">
    <property type="entry name" value="Oligoendopeptidase f, C-terminal domain"/>
    <property type="match status" value="1"/>
</dbReference>
<feature type="domain" description="Peptidase M3A/M3B catalytic" evidence="7">
    <location>
        <begin position="205"/>
        <end position="584"/>
    </location>
</feature>
<dbReference type="CDD" id="cd09608">
    <property type="entry name" value="M3B_PepF"/>
    <property type="match status" value="1"/>
</dbReference>
<dbReference type="GO" id="GO:0006518">
    <property type="term" value="P:peptide metabolic process"/>
    <property type="evidence" value="ECO:0007669"/>
    <property type="project" value="TreeGrafter"/>
</dbReference>
<evidence type="ECO:0000313" key="9">
    <source>
        <dbReference type="EMBL" id="QJX80017.1"/>
    </source>
</evidence>
<proteinExistence type="inferred from homology"/>
<evidence type="ECO:0000256" key="5">
    <source>
        <dbReference type="ARBA" id="ARBA00023049"/>
    </source>
</evidence>
<reference evidence="9 10" key="1">
    <citation type="submission" date="2019-10" db="EMBL/GenBank/DDBJ databases">
        <title>Complete genome sequences for adaption low water activity.</title>
        <authorList>
            <person name="Zhao L."/>
            <person name="Zhong J."/>
        </authorList>
    </citation>
    <scope>NUCLEOTIDE SEQUENCE [LARGE SCALE GENOMIC DNA]</scope>
    <source>
        <strain evidence="9 10">FDU301</strain>
        <plasmid evidence="10">pfdu301a</plasmid>
    </source>
</reference>
<dbReference type="Gene3D" id="1.10.287.830">
    <property type="entry name" value="putative peptidase helix hairpin domain like"/>
    <property type="match status" value="1"/>
</dbReference>
<keyword evidence="2 6" id="KW-0479">Metal-binding</keyword>
<gene>
    <name evidence="9" type="primary">pepF</name>
    <name evidence="9" type="ORF">FDZ14_28345</name>
</gene>
<protein>
    <recommendedName>
        <fullName evidence="6">Oligopeptidase F</fullName>
        <ecNumber evidence="6">3.4.24.-</ecNumber>
    </recommendedName>
</protein>
<keyword evidence="3 6" id="KW-0378">Hydrolase</keyword>
<dbReference type="EC" id="3.4.24.-" evidence="6"/>
<keyword evidence="4 6" id="KW-0862">Zinc</keyword>
<dbReference type="Gene3D" id="1.20.140.70">
    <property type="entry name" value="Oligopeptidase f, N-terminal domain"/>
    <property type="match status" value="1"/>
</dbReference>
<dbReference type="GO" id="GO:0046872">
    <property type="term" value="F:metal ion binding"/>
    <property type="evidence" value="ECO:0007669"/>
    <property type="project" value="UniProtKB-UniRule"/>
</dbReference>
<evidence type="ECO:0000256" key="1">
    <source>
        <dbReference type="ARBA" id="ARBA00022670"/>
    </source>
</evidence>
<dbReference type="GO" id="GO:0006508">
    <property type="term" value="P:proteolysis"/>
    <property type="evidence" value="ECO:0007669"/>
    <property type="project" value="UniProtKB-KW"/>
</dbReference>
<comment type="function">
    <text evidence="6">Has oligopeptidase activity and degrades a variety of small bioactive peptides.</text>
</comment>
<evidence type="ECO:0000256" key="4">
    <source>
        <dbReference type="ARBA" id="ARBA00022833"/>
    </source>
</evidence>
<dbReference type="InterPro" id="IPR004438">
    <property type="entry name" value="Peptidase_M3B"/>
</dbReference>
<comment type="similarity">
    <text evidence="6">Belongs to the peptidase M3B family.</text>
</comment>
<dbReference type="PANTHER" id="PTHR11804">
    <property type="entry name" value="PROTEASE M3 THIMET OLIGOPEPTIDASE-RELATED"/>
    <property type="match status" value="1"/>
</dbReference>
<evidence type="ECO:0000313" key="10">
    <source>
        <dbReference type="Proteomes" id="UP000501076"/>
    </source>
</evidence>
<dbReference type="Pfam" id="PF01432">
    <property type="entry name" value="Peptidase_M3"/>
    <property type="match status" value="1"/>
</dbReference>
<dbReference type="InterPro" id="IPR013647">
    <property type="entry name" value="OligopepF_N_dom"/>
</dbReference>